<dbReference type="Pfam" id="PF07598">
    <property type="entry name" value="DUF1561"/>
    <property type="match status" value="1"/>
</dbReference>
<dbReference type="EMBL" id="CP000524">
    <property type="protein sequence ID" value="ABM44742.1"/>
    <property type="molecule type" value="Genomic_DNA"/>
</dbReference>
<dbReference type="eggNOG" id="ENOG5033RPQ">
    <property type="taxonomic scope" value="Bacteria"/>
</dbReference>
<gene>
    <name evidence="2" type="ordered locus">BARBAKC583_0758</name>
</gene>
<feature type="chain" id="PRO_5002639458" evidence="1">
    <location>
        <begin position="28"/>
        <end position="646"/>
    </location>
</feature>
<keyword evidence="1" id="KW-0732">Signal</keyword>
<dbReference type="PROSITE" id="PS50231">
    <property type="entry name" value="RICIN_B_LECTIN"/>
    <property type="match status" value="1"/>
</dbReference>
<dbReference type="InterPro" id="IPR011455">
    <property type="entry name" value="DUF1561"/>
</dbReference>
<organism evidence="2 3">
    <name type="scientific">Bartonella bacilliformis (strain ATCC 35685 / KC583 / Herrer 020/F12,63)</name>
    <dbReference type="NCBI Taxonomy" id="360095"/>
    <lineage>
        <taxon>Bacteria</taxon>
        <taxon>Pseudomonadati</taxon>
        <taxon>Pseudomonadota</taxon>
        <taxon>Alphaproteobacteria</taxon>
        <taxon>Hyphomicrobiales</taxon>
        <taxon>Bartonellaceae</taxon>
        <taxon>Bartonella</taxon>
    </lineage>
</organism>
<reference evidence="2 3" key="1">
    <citation type="submission" date="2006-12" db="EMBL/GenBank/DDBJ databases">
        <authorList>
            <person name="Hendrix L."/>
            <person name="Mohamoud Y."/>
            <person name="Radune D."/>
            <person name="Shvartsbeyn A."/>
            <person name="Daugherty S."/>
            <person name="Dodson R."/>
            <person name="Durkin A.S."/>
            <person name="Harkins D."/>
            <person name="Huot H."/>
            <person name="Kothari S.P."/>
            <person name="Madupu R."/>
            <person name="Li J."/>
            <person name="Nelson W.C."/>
            <person name="Shrivastava S."/>
            <person name="Giglio M.G."/>
            <person name="Haft D."/>
            <person name="Selengut J."/>
            <person name="Fraser-Ligget C."/>
            <person name="Seshadri R."/>
        </authorList>
    </citation>
    <scope>NUCLEOTIDE SEQUENCE [LARGE SCALE GENOMIC DNA]</scope>
    <source>
        <strain evidence="3">ATCC 35685 / NCTC 12138 / KC583</strain>
    </source>
</reference>
<accession>A1USV2</accession>
<evidence type="ECO:0000313" key="2">
    <source>
        <dbReference type="EMBL" id="ABM44742.1"/>
    </source>
</evidence>
<proteinExistence type="predicted"/>
<protein>
    <submittedName>
        <fullName evidence="2">Uncharacterized protein</fullName>
    </submittedName>
</protein>
<evidence type="ECO:0000256" key="1">
    <source>
        <dbReference type="SAM" id="SignalP"/>
    </source>
</evidence>
<dbReference type="HOGENOM" id="CLU_036280_0_0_5"/>
<dbReference type="KEGG" id="bbk:BARBAKC583_0758"/>
<sequence>MVKNNKMKLKLCYFFFSLLLTLHTAFAALTPKSEQKHPDNSKDQAIRVKVHTNAHYCYAPAFVNGEGYVYIDYCSSSSALFARYDVFQRVAWNVDGVWLCMTAPGSVTGIGRKSTANWDYIVLRPCVINDPNQRWTIKNNAFYTADEKFRVKDYKWYAYISKNKDDYYDHTLITMEDWIKTVATPVNINLKMFLGWKFVHSSGFSTYYISDDGSKSDVFDLYYNPENGHIARYFPSSGVMSCMASQQSPNDDWNWVNWKFCKDTTTAQQDIGSWNIAVLAGREGALTDYQGNFLRVTQYGFSWGQPYTAKPSYLEQDTTNSPQSNFLFTYDMERWNRYVNGNLGDTLAYCPAPGNKENVVHATKTRVKRSLPPSFVLTEEWKKRLWEIAKSTSSTGREAIAACGVCMLHTLQMLAELQEDHLRGPRHNGEGYFFNTQEGVSPFISFRQRFPVLAARLEATISHGTTPLRVGESTLTRTTRTTRAAASILLPRYEWRPSFMARTPEEMRSQLQNLLRAPEGTLWYIVIIRSTMDGSGMIGHAQPILRTHEGLVLISTNIASMSFDEFRSYLNPTRDPEILLSEFSLRSNRRLYSLVTFQMAQLDEIPLNLYISQDNCTGEGDHRRGTRGLPRTSLINQCGSGRCAIQ</sequence>
<dbReference type="AlphaFoldDB" id="A1USV2"/>
<evidence type="ECO:0000313" key="3">
    <source>
        <dbReference type="Proteomes" id="UP000000643"/>
    </source>
</evidence>
<feature type="signal peptide" evidence="1">
    <location>
        <begin position="1"/>
        <end position="27"/>
    </location>
</feature>
<name>A1USV2_BARBK</name>
<dbReference type="Proteomes" id="UP000000643">
    <property type="component" value="Chromosome"/>
</dbReference>
<dbReference type="STRING" id="360095.BARBAKC583_0758"/>